<evidence type="ECO:0000256" key="4">
    <source>
        <dbReference type="ARBA" id="ARBA00022741"/>
    </source>
</evidence>
<feature type="region of interest" description="Disordered" evidence="9">
    <location>
        <begin position="372"/>
        <end position="407"/>
    </location>
</feature>
<dbReference type="SUPFAM" id="SSF56112">
    <property type="entry name" value="Protein kinase-like (PK-like)"/>
    <property type="match status" value="1"/>
</dbReference>
<protein>
    <recommendedName>
        <fullName evidence="10">Protein kinase domain-containing protein</fullName>
    </recommendedName>
</protein>
<evidence type="ECO:0000313" key="12">
    <source>
        <dbReference type="Proteomes" id="UP000605846"/>
    </source>
</evidence>
<dbReference type="Pfam" id="PF00069">
    <property type="entry name" value="Pkinase"/>
    <property type="match status" value="1"/>
</dbReference>
<sequence length="732" mass="82604">MARKGSPHEEYEFLEQIGNGSFGSVHRAKHKATHRIVAVKIMKRKFNSSSECTNLREYKTLKHLTSHPNIVKFYDTFLGPTKELYFIMEFMDGGNLYQLMKERREIKQTFTHHEARHMLRQILAALAHIHQQGIFHRDMKPENLLIGSAADDRLIIKLADFGLARELKSKPPYTEYVSTRWYRAPEVLLRSTSYSYPVDIWAVGAIFAEIITLRPLFPGQSEIDQLYRICELLGSPSDASSGKKKQKSDKRLSPGFSRKRSNTTDAGPSTSIPYPQQGGEEWREGVKLAQKIGFEFPQLPPKPLDSVIPTASASMLDLLQQFLFLDPNRRITANNALLHPLFTNGIIEDKETSRSEGTAEDCNSEKVTLQATQEKVQDVPQLPRKKSKDGMRQRGKSMPLMEPKDLPIKGISDTPAFDLPSIPLSPLQVHSEWCLTRTTSRQSSLRKDTAKESDTNEHEDHFTLDEKESDTDEPLPEECLDSLDIPYQNHPGVFDDIVHQLLKDIDAIDCDPHIDCDITQRLTTKFSEPLLQMRYIREEVSAAEIDADSPRPQKSRLAALNAGKQLGQTNHNSTSRTQPSLSLSASLSTPLESRTKFAHVNVPRKASKANDTKGFSRLFGLRKNSNASKHQPQNLDDVTPSIARTESFPSALFKQFSSNHSGRAATEVKHRRQITRRSSSMMLLSSSPLSSTLASSKPKKLNRLTFWAKKPSELRTFDLMGERSSMAVKNDG</sequence>
<organism evidence="11 12">
    <name type="scientific">Apophysomyces ossiformis</name>
    <dbReference type="NCBI Taxonomy" id="679940"/>
    <lineage>
        <taxon>Eukaryota</taxon>
        <taxon>Fungi</taxon>
        <taxon>Fungi incertae sedis</taxon>
        <taxon>Mucoromycota</taxon>
        <taxon>Mucoromycotina</taxon>
        <taxon>Mucoromycetes</taxon>
        <taxon>Mucorales</taxon>
        <taxon>Mucorineae</taxon>
        <taxon>Mucoraceae</taxon>
        <taxon>Apophysomyces</taxon>
    </lineage>
</organism>
<dbReference type="FunFam" id="3.30.200.20:FF:000042">
    <property type="entry name" value="Aurora kinase A"/>
    <property type="match status" value="1"/>
</dbReference>
<name>A0A8H7BSF5_9FUNG</name>
<evidence type="ECO:0000256" key="9">
    <source>
        <dbReference type="SAM" id="MobiDB-lite"/>
    </source>
</evidence>
<dbReference type="InterPro" id="IPR050117">
    <property type="entry name" value="MAPK"/>
</dbReference>
<evidence type="ECO:0000256" key="7">
    <source>
        <dbReference type="ARBA" id="ARBA00023242"/>
    </source>
</evidence>
<keyword evidence="3" id="KW-0808">Transferase</keyword>
<dbReference type="InterPro" id="IPR011009">
    <property type="entry name" value="Kinase-like_dom_sf"/>
</dbReference>
<evidence type="ECO:0000256" key="3">
    <source>
        <dbReference type="ARBA" id="ARBA00022679"/>
    </source>
</evidence>
<dbReference type="Gene3D" id="3.30.200.20">
    <property type="entry name" value="Phosphorylase Kinase, domain 1"/>
    <property type="match status" value="2"/>
</dbReference>
<dbReference type="EMBL" id="JABAYA010000049">
    <property type="protein sequence ID" value="KAF7727789.1"/>
    <property type="molecule type" value="Genomic_DNA"/>
</dbReference>
<feature type="region of interest" description="Disordered" evidence="9">
    <location>
        <begin position="237"/>
        <end position="280"/>
    </location>
</feature>
<reference evidence="11" key="1">
    <citation type="submission" date="2020-01" db="EMBL/GenBank/DDBJ databases">
        <title>Genome Sequencing of Three Apophysomyces-Like Fungal Strains Confirms a Novel Fungal Genus in the Mucoromycota with divergent Burkholderia-like Endosymbiotic Bacteria.</title>
        <authorList>
            <person name="Stajich J.E."/>
            <person name="Macias A.M."/>
            <person name="Carter-House D."/>
            <person name="Lovett B."/>
            <person name="Kasson L.R."/>
            <person name="Berry K."/>
            <person name="Grigoriev I."/>
            <person name="Chang Y."/>
            <person name="Spatafora J."/>
            <person name="Kasson M.T."/>
        </authorList>
    </citation>
    <scope>NUCLEOTIDE SEQUENCE</scope>
    <source>
        <strain evidence="11">NRRL A-21654</strain>
    </source>
</reference>
<feature type="compositionally biased region" description="Polar residues" evidence="9">
    <location>
        <begin position="263"/>
        <end position="274"/>
    </location>
</feature>
<dbReference type="GO" id="GO:0005524">
    <property type="term" value="F:ATP binding"/>
    <property type="evidence" value="ECO:0007669"/>
    <property type="project" value="UniProtKB-UniRule"/>
</dbReference>
<keyword evidence="7" id="KW-0539">Nucleus</keyword>
<evidence type="ECO:0000259" key="10">
    <source>
        <dbReference type="PROSITE" id="PS50011"/>
    </source>
</evidence>
<dbReference type="InterPro" id="IPR008271">
    <property type="entry name" value="Ser/Thr_kinase_AS"/>
</dbReference>
<evidence type="ECO:0000256" key="6">
    <source>
        <dbReference type="ARBA" id="ARBA00022840"/>
    </source>
</evidence>
<dbReference type="SMART" id="SM00220">
    <property type="entry name" value="S_TKc"/>
    <property type="match status" value="1"/>
</dbReference>
<feature type="compositionally biased region" description="Basic and acidic residues" evidence="9">
    <location>
        <begin position="445"/>
        <end position="466"/>
    </location>
</feature>
<evidence type="ECO:0000313" key="11">
    <source>
        <dbReference type="EMBL" id="KAF7727789.1"/>
    </source>
</evidence>
<feature type="compositionally biased region" description="Polar residues" evidence="9">
    <location>
        <begin position="566"/>
        <end position="579"/>
    </location>
</feature>
<keyword evidence="2" id="KW-0723">Serine/threonine-protein kinase</keyword>
<dbReference type="PROSITE" id="PS00107">
    <property type="entry name" value="PROTEIN_KINASE_ATP"/>
    <property type="match status" value="1"/>
</dbReference>
<feature type="domain" description="Protein kinase" evidence="10">
    <location>
        <begin position="11"/>
        <end position="342"/>
    </location>
</feature>
<dbReference type="Gene3D" id="1.10.510.10">
    <property type="entry name" value="Transferase(Phosphotransferase) domain 1"/>
    <property type="match status" value="2"/>
</dbReference>
<dbReference type="CDD" id="cd07830">
    <property type="entry name" value="STKc_MAK_like"/>
    <property type="match status" value="1"/>
</dbReference>
<dbReference type="FunFam" id="1.10.510.10:FF:000624">
    <property type="entry name" value="Mitogen-activated protein kinase"/>
    <property type="match status" value="1"/>
</dbReference>
<accession>A0A8H7BSF5</accession>
<dbReference type="PANTHER" id="PTHR24055">
    <property type="entry name" value="MITOGEN-ACTIVATED PROTEIN KINASE"/>
    <property type="match status" value="1"/>
</dbReference>
<evidence type="ECO:0000256" key="5">
    <source>
        <dbReference type="ARBA" id="ARBA00022777"/>
    </source>
</evidence>
<dbReference type="GO" id="GO:0005634">
    <property type="term" value="C:nucleus"/>
    <property type="evidence" value="ECO:0007669"/>
    <property type="project" value="UniProtKB-SubCell"/>
</dbReference>
<dbReference type="GO" id="GO:0004674">
    <property type="term" value="F:protein serine/threonine kinase activity"/>
    <property type="evidence" value="ECO:0007669"/>
    <property type="project" value="UniProtKB-KW"/>
</dbReference>
<dbReference type="InterPro" id="IPR017441">
    <property type="entry name" value="Protein_kinase_ATP_BS"/>
</dbReference>
<dbReference type="InterPro" id="IPR000719">
    <property type="entry name" value="Prot_kinase_dom"/>
</dbReference>
<evidence type="ECO:0000256" key="1">
    <source>
        <dbReference type="ARBA" id="ARBA00004123"/>
    </source>
</evidence>
<proteinExistence type="predicted"/>
<evidence type="ECO:0000256" key="8">
    <source>
        <dbReference type="PROSITE-ProRule" id="PRU10141"/>
    </source>
</evidence>
<dbReference type="PROSITE" id="PS00108">
    <property type="entry name" value="PROTEIN_KINASE_ST"/>
    <property type="match status" value="1"/>
</dbReference>
<keyword evidence="6 8" id="KW-0067">ATP-binding</keyword>
<evidence type="ECO:0000256" key="2">
    <source>
        <dbReference type="ARBA" id="ARBA00022527"/>
    </source>
</evidence>
<dbReference type="Proteomes" id="UP000605846">
    <property type="component" value="Unassembled WGS sequence"/>
</dbReference>
<dbReference type="PROSITE" id="PS50011">
    <property type="entry name" value="PROTEIN_KINASE_DOM"/>
    <property type="match status" value="1"/>
</dbReference>
<comment type="caution">
    <text evidence="11">The sequence shown here is derived from an EMBL/GenBank/DDBJ whole genome shotgun (WGS) entry which is preliminary data.</text>
</comment>
<feature type="binding site" evidence="8">
    <location>
        <position position="40"/>
    </location>
    <ligand>
        <name>ATP</name>
        <dbReference type="ChEBI" id="CHEBI:30616"/>
    </ligand>
</feature>
<feature type="region of interest" description="Disordered" evidence="9">
    <location>
        <begin position="564"/>
        <end position="587"/>
    </location>
</feature>
<keyword evidence="5" id="KW-0418">Kinase</keyword>
<feature type="region of interest" description="Disordered" evidence="9">
    <location>
        <begin position="441"/>
        <end position="475"/>
    </location>
</feature>
<keyword evidence="12" id="KW-1185">Reference proteome</keyword>
<dbReference type="AlphaFoldDB" id="A0A8H7BSF5"/>
<gene>
    <name evidence="11" type="ORF">EC973_007020</name>
</gene>
<dbReference type="OrthoDB" id="2158884at2759"/>
<comment type="subcellular location">
    <subcellularLocation>
        <location evidence="1">Nucleus</location>
    </subcellularLocation>
</comment>
<keyword evidence="4 8" id="KW-0547">Nucleotide-binding</keyword>